<keyword evidence="2" id="KW-1185">Reference proteome</keyword>
<evidence type="ECO:0000313" key="2">
    <source>
        <dbReference type="Proteomes" id="UP000724874"/>
    </source>
</evidence>
<dbReference type="EMBL" id="JADNYJ010000017">
    <property type="protein sequence ID" value="KAF8906732.1"/>
    <property type="molecule type" value="Genomic_DNA"/>
</dbReference>
<protein>
    <submittedName>
        <fullName evidence="1">Uncharacterized protein</fullName>
    </submittedName>
</protein>
<organism evidence="1 2">
    <name type="scientific">Gymnopilus junonius</name>
    <name type="common">Spectacular rustgill mushroom</name>
    <name type="synonym">Gymnopilus spectabilis subsp. junonius</name>
    <dbReference type="NCBI Taxonomy" id="109634"/>
    <lineage>
        <taxon>Eukaryota</taxon>
        <taxon>Fungi</taxon>
        <taxon>Dikarya</taxon>
        <taxon>Basidiomycota</taxon>
        <taxon>Agaricomycotina</taxon>
        <taxon>Agaricomycetes</taxon>
        <taxon>Agaricomycetidae</taxon>
        <taxon>Agaricales</taxon>
        <taxon>Agaricineae</taxon>
        <taxon>Hymenogastraceae</taxon>
        <taxon>Gymnopilus</taxon>
    </lineage>
</organism>
<dbReference type="Proteomes" id="UP000724874">
    <property type="component" value="Unassembled WGS sequence"/>
</dbReference>
<proteinExistence type="predicted"/>
<sequence>MSYESPALAQDILSAVSPVDRERLLHLPLAPHLRVLLFEEMLDRYSDSMEIQPYLLLGLADQISSLGSVSVALEFYFKAQNILAEMGTIDKVLNRRVEKLATEVNKQTAEKLAKSRLLPYHQKWRPTREYKFPTNLPHLPLGSQEVLERWREMTAVEFTGAYLRKLAIETNHIEGVFLLTDSARFLFFNGSELLYLIMSVFCLVGARPSHARD</sequence>
<dbReference type="OrthoDB" id="439046at2759"/>
<reference evidence="1" key="1">
    <citation type="submission" date="2020-11" db="EMBL/GenBank/DDBJ databases">
        <authorList>
            <consortium name="DOE Joint Genome Institute"/>
            <person name="Ahrendt S."/>
            <person name="Riley R."/>
            <person name="Andreopoulos W."/>
            <person name="LaButti K."/>
            <person name="Pangilinan J."/>
            <person name="Ruiz-duenas F.J."/>
            <person name="Barrasa J.M."/>
            <person name="Sanchez-Garcia M."/>
            <person name="Camarero S."/>
            <person name="Miyauchi S."/>
            <person name="Serrano A."/>
            <person name="Linde D."/>
            <person name="Babiker R."/>
            <person name="Drula E."/>
            <person name="Ayuso-Fernandez I."/>
            <person name="Pacheco R."/>
            <person name="Padilla G."/>
            <person name="Ferreira P."/>
            <person name="Barriuso J."/>
            <person name="Kellner H."/>
            <person name="Castanera R."/>
            <person name="Alfaro M."/>
            <person name="Ramirez L."/>
            <person name="Pisabarro A.G."/>
            <person name="Kuo A."/>
            <person name="Tritt A."/>
            <person name="Lipzen A."/>
            <person name="He G."/>
            <person name="Yan M."/>
            <person name="Ng V."/>
            <person name="Cullen D."/>
            <person name="Martin F."/>
            <person name="Rosso M.-N."/>
            <person name="Henrissat B."/>
            <person name="Hibbett D."/>
            <person name="Martinez A.T."/>
            <person name="Grigoriev I.V."/>
        </authorList>
    </citation>
    <scope>NUCLEOTIDE SEQUENCE</scope>
    <source>
        <strain evidence="1">AH 44721</strain>
    </source>
</reference>
<accession>A0A9P5NUB8</accession>
<gene>
    <name evidence="1" type="ORF">CPB84DRAFT_360871</name>
</gene>
<evidence type="ECO:0000313" key="1">
    <source>
        <dbReference type="EMBL" id="KAF8906732.1"/>
    </source>
</evidence>
<dbReference type="AlphaFoldDB" id="A0A9P5NUB8"/>
<comment type="caution">
    <text evidence="1">The sequence shown here is derived from an EMBL/GenBank/DDBJ whole genome shotgun (WGS) entry which is preliminary data.</text>
</comment>
<name>A0A9P5NUB8_GYMJU</name>